<evidence type="ECO:0000259" key="8">
    <source>
        <dbReference type="SMART" id="SM00479"/>
    </source>
</evidence>
<name>A0A7S4AXF7_9STRA</name>
<evidence type="ECO:0000256" key="1">
    <source>
        <dbReference type="ARBA" id="ARBA00004123"/>
    </source>
</evidence>
<comment type="similarity">
    <text evidence="2">Belongs to the REXO1/REXO3 family.</text>
</comment>
<dbReference type="CDD" id="cd06145">
    <property type="entry name" value="REX1_like"/>
    <property type="match status" value="1"/>
</dbReference>
<dbReference type="InterPro" id="IPR013520">
    <property type="entry name" value="Ribonucl_H"/>
</dbReference>
<dbReference type="PANTHER" id="PTHR12801:SF115">
    <property type="entry name" value="FI18136P1-RELATED"/>
    <property type="match status" value="1"/>
</dbReference>
<evidence type="ECO:0000256" key="2">
    <source>
        <dbReference type="ARBA" id="ARBA00006357"/>
    </source>
</evidence>
<proteinExistence type="inferred from homology"/>
<reference evidence="9" key="1">
    <citation type="submission" date="2021-01" db="EMBL/GenBank/DDBJ databases">
        <authorList>
            <person name="Corre E."/>
            <person name="Pelletier E."/>
            <person name="Niang G."/>
            <person name="Scheremetjew M."/>
            <person name="Finn R."/>
            <person name="Kale V."/>
            <person name="Holt S."/>
            <person name="Cochrane G."/>
            <person name="Meng A."/>
            <person name="Brown T."/>
            <person name="Cohen L."/>
        </authorList>
    </citation>
    <scope>NUCLEOTIDE SEQUENCE</scope>
    <source>
        <strain evidence="9">10249 10 AB</strain>
    </source>
</reference>
<dbReference type="InterPro" id="IPR047021">
    <property type="entry name" value="REXO1/3/4-like"/>
</dbReference>
<dbReference type="GO" id="GO:0003676">
    <property type="term" value="F:nucleic acid binding"/>
    <property type="evidence" value="ECO:0007669"/>
    <property type="project" value="InterPro"/>
</dbReference>
<keyword evidence="3" id="KW-0540">Nuclease</keyword>
<feature type="region of interest" description="Disordered" evidence="7">
    <location>
        <begin position="247"/>
        <end position="266"/>
    </location>
</feature>
<sequence>MSGTTGSPPFAPVDNENDGIPEKNANYFEALSDTVEENKSAQDPAVLLARKKRKKLKKLKKRAGLVQTSCERSGLLTRSEYDEYQDLIKSVKEDDALHNPPSDRGKDDPVVGNNDVSMPPPSSLSSDSSLTLVGPTINLRKKCIGIETVEGVTHRDLLSFLLQQKNDGWQQKSKASSSSSNLKKRQRDEDGEESRSTSAPKANAVSIPHWVSIHNPGACEQVAVLEVQVPDDKIELYSEFLKSCVGSKSDAKDQGSNNSSDSNTLNHSFTKSQVGVGTKWFQGYLPKSMSESLLYFSNVKKEQKSKKIKDELVIPSMKEFTERLKAMLLSTEEMNEQGYPKALPSSIHQESIGAAHNKDDDVAPKKEKLHSPDSIPWEMAKDYVGAFGVRVEEQNEKDESAYIGTPDNKSNWDVASHDDHPVRVFGVDCEMVMTTLGSELARVTLLQFDGFVGPKTNSKTTVLLDCLVHPQNRIVDYLTKHSGITPKLLEPVSTRLEQVQYALGTFLTPKDIIIGHSLENDLRALHYIHPRVIDTSIIFRPADKNKRFKFSLRHLSNTLLKKQIQTGSHCSEEDAQTTLDLALLKALKGDDLQVPGYGDNQRRSLLQQKFVQDSIAAFIGPSSWLEAHITKYPNGAHALSYDSPNDVKKAMLAWMTNNRKAHLIWSNIELGNNSNSGSDSSIESFKSLVTDIVTNMPPTCVLMVAIQGELQKAKYTFRRRGACRDSRSAVMWSDGDEGAWKEQLNSTRAGYVQWISASTIRKS</sequence>
<keyword evidence="6" id="KW-0539">Nucleus</keyword>
<evidence type="ECO:0000256" key="7">
    <source>
        <dbReference type="SAM" id="MobiDB-lite"/>
    </source>
</evidence>
<evidence type="ECO:0000256" key="6">
    <source>
        <dbReference type="ARBA" id="ARBA00023242"/>
    </source>
</evidence>
<feature type="compositionally biased region" description="Polar residues" evidence="7">
    <location>
        <begin position="254"/>
        <end position="266"/>
    </location>
</feature>
<feature type="compositionally biased region" description="Basic and acidic residues" evidence="7">
    <location>
        <begin position="91"/>
        <end position="109"/>
    </location>
</feature>
<dbReference type="Pfam" id="PF00929">
    <property type="entry name" value="RNase_T"/>
    <property type="match status" value="1"/>
</dbReference>
<dbReference type="GO" id="GO:0004527">
    <property type="term" value="F:exonuclease activity"/>
    <property type="evidence" value="ECO:0007669"/>
    <property type="project" value="UniProtKB-KW"/>
</dbReference>
<feature type="region of interest" description="Disordered" evidence="7">
    <location>
        <begin position="1"/>
        <end position="25"/>
    </location>
</feature>
<dbReference type="PANTHER" id="PTHR12801">
    <property type="entry name" value="RNA EXONUCLEASE REXO1 / RECO3 FAMILY MEMBER-RELATED"/>
    <property type="match status" value="1"/>
</dbReference>
<comment type="subcellular location">
    <subcellularLocation>
        <location evidence="1">Nucleus</location>
    </subcellularLocation>
</comment>
<dbReference type="Gene3D" id="3.30.420.10">
    <property type="entry name" value="Ribonuclease H-like superfamily/Ribonuclease H"/>
    <property type="match status" value="1"/>
</dbReference>
<dbReference type="SUPFAM" id="SSF53098">
    <property type="entry name" value="Ribonuclease H-like"/>
    <property type="match status" value="1"/>
</dbReference>
<evidence type="ECO:0000313" key="9">
    <source>
        <dbReference type="EMBL" id="CAE0730229.1"/>
    </source>
</evidence>
<dbReference type="InterPro" id="IPR012337">
    <property type="entry name" value="RNaseH-like_sf"/>
</dbReference>
<keyword evidence="5" id="KW-0269">Exonuclease</keyword>
<dbReference type="SMART" id="SM00479">
    <property type="entry name" value="EXOIII"/>
    <property type="match status" value="1"/>
</dbReference>
<feature type="domain" description="Exonuclease" evidence="8">
    <location>
        <begin position="423"/>
        <end position="591"/>
    </location>
</feature>
<accession>A0A7S4AXF7</accession>
<dbReference type="InterPro" id="IPR034922">
    <property type="entry name" value="REX1-like_exo"/>
</dbReference>
<feature type="region of interest" description="Disordered" evidence="7">
    <location>
        <begin position="91"/>
        <end position="130"/>
    </location>
</feature>
<feature type="compositionally biased region" description="Low complexity" evidence="7">
    <location>
        <begin position="172"/>
        <end position="181"/>
    </location>
</feature>
<dbReference type="AlphaFoldDB" id="A0A7S4AXF7"/>
<feature type="region of interest" description="Disordered" evidence="7">
    <location>
        <begin position="169"/>
        <end position="203"/>
    </location>
</feature>
<evidence type="ECO:0000256" key="4">
    <source>
        <dbReference type="ARBA" id="ARBA00022801"/>
    </source>
</evidence>
<dbReference type="EMBL" id="HBIX01035216">
    <property type="protein sequence ID" value="CAE0730229.1"/>
    <property type="molecule type" value="Transcribed_RNA"/>
</dbReference>
<protein>
    <recommendedName>
        <fullName evidence="8">Exonuclease domain-containing protein</fullName>
    </recommendedName>
</protein>
<evidence type="ECO:0000256" key="5">
    <source>
        <dbReference type="ARBA" id="ARBA00022839"/>
    </source>
</evidence>
<dbReference type="InterPro" id="IPR036397">
    <property type="entry name" value="RNaseH_sf"/>
</dbReference>
<evidence type="ECO:0000256" key="3">
    <source>
        <dbReference type="ARBA" id="ARBA00022722"/>
    </source>
</evidence>
<dbReference type="GO" id="GO:0005634">
    <property type="term" value="C:nucleus"/>
    <property type="evidence" value="ECO:0007669"/>
    <property type="project" value="UniProtKB-SubCell"/>
</dbReference>
<gene>
    <name evidence="9" type="ORF">PAUS00366_LOCUS23015</name>
</gene>
<organism evidence="9">
    <name type="scientific">Pseudo-nitzschia australis</name>
    <dbReference type="NCBI Taxonomy" id="44445"/>
    <lineage>
        <taxon>Eukaryota</taxon>
        <taxon>Sar</taxon>
        <taxon>Stramenopiles</taxon>
        <taxon>Ochrophyta</taxon>
        <taxon>Bacillariophyta</taxon>
        <taxon>Bacillariophyceae</taxon>
        <taxon>Bacillariophycidae</taxon>
        <taxon>Bacillariales</taxon>
        <taxon>Bacillariaceae</taxon>
        <taxon>Pseudo-nitzschia</taxon>
    </lineage>
</organism>
<keyword evidence="4" id="KW-0378">Hydrolase</keyword>